<dbReference type="InterPro" id="IPR018704">
    <property type="entry name" value="SecYEG/CpoB_TPR"/>
</dbReference>
<feature type="domain" description="MalT-like TPR region" evidence="3">
    <location>
        <begin position="665"/>
        <end position="899"/>
    </location>
</feature>
<dbReference type="InterPro" id="IPR041617">
    <property type="entry name" value="TPR_MalT"/>
</dbReference>
<dbReference type="SUPFAM" id="SSF48452">
    <property type="entry name" value="TPR-like"/>
    <property type="match status" value="3"/>
</dbReference>
<protein>
    <submittedName>
        <fullName evidence="4">Tetratricopeptide repeat protein</fullName>
    </submittedName>
</protein>
<organism evidence="4 5">
    <name type="scientific">candidate division CSSED10-310 bacterium</name>
    <dbReference type="NCBI Taxonomy" id="2855610"/>
    <lineage>
        <taxon>Bacteria</taxon>
        <taxon>Bacteria division CSSED10-310</taxon>
    </lineage>
</organism>
<dbReference type="PANTHER" id="PTHR10098">
    <property type="entry name" value="RAPSYN-RELATED"/>
    <property type="match status" value="1"/>
</dbReference>
<evidence type="ECO:0000256" key="1">
    <source>
        <dbReference type="PROSITE-ProRule" id="PRU00339"/>
    </source>
</evidence>
<feature type="repeat" description="TPR" evidence="1">
    <location>
        <begin position="624"/>
        <end position="657"/>
    </location>
</feature>
<feature type="domain" description="Ancillary SecYEG translocon subunit/Cell division coordinator CpoB TPR" evidence="2">
    <location>
        <begin position="322"/>
        <end position="432"/>
    </location>
</feature>
<feature type="repeat" description="TPR" evidence="1">
    <location>
        <begin position="704"/>
        <end position="737"/>
    </location>
</feature>
<feature type="repeat" description="TPR" evidence="1">
    <location>
        <begin position="504"/>
        <end position="537"/>
    </location>
</feature>
<evidence type="ECO:0000313" key="4">
    <source>
        <dbReference type="EMBL" id="MFC1852483.1"/>
    </source>
</evidence>
<dbReference type="EMBL" id="JBHPBY010000318">
    <property type="protein sequence ID" value="MFC1852483.1"/>
    <property type="molecule type" value="Genomic_DNA"/>
</dbReference>
<evidence type="ECO:0000259" key="2">
    <source>
        <dbReference type="Pfam" id="PF09976"/>
    </source>
</evidence>
<accession>A0ABV6Z231</accession>
<name>A0ABV6Z231_UNCC1</name>
<dbReference type="InterPro" id="IPR011990">
    <property type="entry name" value="TPR-like_helical_dom_sf"/>
</dbReference>
<feature type="non-terminal residue" evidence="4">
    <location>
        <position position="1"/>
    </location>
</feature>
<dbReference type="Pfam" id="PF17874">
    <property type="entry name" value="TPR_MalT"/>
    <property type="match status" value="1"/>
</dbReference>
<reference evidence="4 5" key="1">
    <citation type="submission" date="2024-09" db="EMBL/GenBank/DDBJ databases">
        <title>Laminarin stimulates single cell rates of sulfate reduction while oxygen inhibits transcriptomic activity in coastal marine sediment.</title>
        <authorList>
            <person name="Lindsay M."/>
            <person name="Orcutt B."/>
            <person name="Emerson D."/>
            <person name="Stepanauskas R."/>
            <person name="D'Angelo T."/>
        </authorList>
    </citation>
    <scope>NUCLEOTIDE SEQUENCE [LARGE SCALE GENOMIC DNA]</scope>
    <source>
        <strain evidence="4">SAG AM-311-K15</strain>
    </source>
</reference>
<evidence type="ECO:0000313" key="5">
    <source>
        <dbReference type="Proteomes" id="UP001594351"/>
    </source>
</evidence>
<evidence type="ECO:0000259" key="3">
    <source>
        <dbReference type="Pfam" id="PF17874"/>
    </source>
</evidence>
<dbReference type="PROSITE" id="PS50293">
    <property type="entry name" value="TPR_REGION"/>
    <property type="match status" value="1"/>
</dbReference>
<dbReference type="SMART" id="SM00028">
    <property type="entry name" value="TPR"/>
    <property type="match status" value="11"/>
</dbReference>
<sequence>VTNETGESLTARYELADLPGQEMYPDPVELKPDEAKIRLFSYLTETLVELAGDRPLLLIIDDLQWADELTLGFFEFILRARHLEKSPILFVGTYRSEAVGEELKKVLDRVEQVDLARLNQEGVSIMVSDMLAMRPAPQLFCRYLSRHSEGNPFFVAEYLRTAVEEELLYRDRLGNWQVDAAADETLTSEEKYEMLPLPMSLKGLIERRLSGLSERSSALIEAAATVGREAHVHLLREMIRVDEEVLTDTIEELMHHQVLEQSAQDSVRFAHDKIREISYARLGGSEKQRLHALAAKSIEEMLPETRAEYLAELGRHWEVAGEKEKARVCHLAAARRGRDRYDNREAERLYRAYLSLVTNETGESLTARYELADLLDISGQYDAALFEYEAVIEQTDNTGLKAQCTRNKGTILASQGDVSGARQLFQEALNLSESIPLEQARILNKMAYFEGVTQSNYQDAENLCHKAFDQVLSRYPVWRGSFPETSPQPTNLADVPLEARKIMAETSRNIGIVYINSGDFDRALEFFQRSLAICEEIGDKQGNAITANSIGIVYHIRGEFHRSLEFLQKSRTINEEIGNKSGLGAASCNMGLVYHSLSDLDKALESYQTSYLIYQEIGKKTGIGDASGNMGLLYLALDDLERALEYFQKSLEIRLEIGNKKGIGVASNNIGNVYHARGDLDLAREFFQKYRAISQEIGNKEGIGIATANIGSICRERDELDQALEYYQKALSLCREIGDKSVEAQILLELSEIYRFKNDLERALKLNSQAREIFMEAGNILKVGDSWCRKAECDIDCRDFSAAHQALTKAQEIYSRNKGGKLMWRMPLIRMRLAISELSNEISAPQPEEIEQVVEQTRQLGEEADNSSEYGFKIESYHLLGVALKLKGLLPEAQNKLEQAFELAQKVSYNLLGRQVAKDLQELV</sequence>
<dbReference type="PROSITE" id="PS50005">
    <property type="entry name" value="TPR"/>
    <property type="match status" value="3"/>
</dbReference>
<dbReference type="Pfam" id="PF13424">
    <property type="entry name" value="TPR_12"/>
    <property type="match status" value="2"/>
</dbReference>
<proteinExistence type="predicted"/>
<gene>
    <name evidence="4" type="ORF">ACFL27_19980</name>
</gene>
<dbReference type="PANTHER" id="PTHR10098:SF108">
    <property type="entry name" value="TETRATRICOPEPTIDE REPEAT PROTEIN 28"/>
    <property type="match status" value="1"/>
</dbReference>
<keyword evidence="1" id="KW-0802">TPR repeat</keyword>
<dbReference type="InterPro" id="IPR019734">
    <property type="entry name" value="TPR_rpt"/>
</dbReference>
<dbReference type="Pfam" id="PF09976">
    <property type="entry name" value="TPR_21"/>
    <property type="match status" value="1"/>
</dbReference>
<dbReference type="Gene3D" id="1.25.40.10">
    <property type="entry name" value="Tetratricopeptide repeat domain"/>
    <property type="match status" value="3"/>
</dbReference>
<comment type="caution">
    <text evidence="4">The sequence shown here is derived from an EMBL/GenBank/DDBJ whole genome shotgun (WGS) entry which is preliminary data.</text>
</comment>
<dbReference type="Proteomes" id="UP001594351">
    <property type="component" value="Unassembled WGS sequence"/>
</dbReference>
<keyword evidence="5" id="KW-1185">Reference proteome</keyword>